<comment type="similarity">
    <text evidence="3 10">Belongs to the cytochrome P450 family.</text>
</comment>
<keyword evidence="4 9" id="KW-0349">Heme</keyword>
<comment type="pathway">
    <text evidence="2">Secondary metabolite biosynthesis.</text>
</comment>
<keyword evidence="7 9" id="KW-0408">Iron</keyword>
<evidence type="ECO:0000313" key="11">
    <source>
        <dbReference type="EMBL" id="CAE6430187.1"/>
    </source>
</evidence>
<evidence type="ECO:0000256" key="7">
    <source>
        <dbReference type="ARBA" id="ARBA00023004"/>
    </source>
</evidence>
<evidence type="ECO:0000256" key="5">
    <source>
        <dbReference type="ARBA" id="ARBA00022723"/>
    </source>
</evidence>
<evidence type="ECO:0000256" key="2">
    <source>
        <dbReference type="ARBA" id="ARBA00005179"/>
    </source>
</evidence>
<evidence type="ECO:0000256" key="3">
    <source>
        <dbReference type="ARBA" id="ARBA00010617"/>
    </source>
</evidence>
<evidence type="ECO:0000256" key="9">
    <source>
        <dbReference type="PIRSR" id="PIRSR602401-1"/>
    </source>
</evidence>
<evidence type="ECO:0008006" key="13">
    <source>
        <dbReference type="Google" id="ProtNLM"/>
    </source>
</evidence>
<reference evidence="11" key="1">
    <citation type="submission" date="2021-01" db="EMBL/GenBank/DDBJ databases">
        <authorList>
            <person name="Kaushik A."/>
        </authorList>
    </citation>
    <scope>NUCLEOTIDE SEQUENCE</scope>
    <source>
        <strain evidence="11">AG1-1A</strain>
    </source>
</reference>
<evidence type="ECO:0000256" key="8">
    <source>
        <dbReference type="ARBA" id="ARBA00023033"/>
    </source>
</evidence>
<protein>
    <recommendedName>
        <fullName evidence="13">Cytochrome P450 family protein</fullName>
    </recommendedName>
</protein>
<sequence>MTLTGPNSPLTLLDSLLHPGGGNAIARYLAPTKYRELGFGLGVLAVISARLVYVTLKRANAFRSLDGPKPASFIFGNEMLLFLPETSLSIHDECLGRYGSVCKFKGMMGEDLLWIADPRAINEIILKGYDCFHSSEGFVTWTDLAFGPNLVTATGHKHKIQRKVLNPVFTASHLRDLVLLGSFYTEARHLEGVITAMIGAGGSNTGTIDVEKWMSNVGLEMIGQAGVGHSFGIMSDKEPEYLGASRQVFPLIHRMWYIRPFLPTLTRIGSARFRRFVVGCISFGPIGLFRKATEVLDKLTGGILAQKRQALADGNLESEVAAGKDMISMLLKQSQGNSSEERMSEQEILGNINALIFAGHETTSGGLARTLHLLAQHPDVQNQLRAEVREAHGLHGKDLDYDQINSLKYLDAICRESLRLWSPIQLLERVATKDSILPLQNPIKLKDGKNTTEKLHVPRGTRMYVSLGSVNRDKRTWGEDAEDFKPARWLQPLPSTVAESKIPGVYSNLMTFSGGPKSCIGFKFSQLEMKIVLSALISSFIFELGPEEHTWTSAAVVKPHAQKKDGTIEPAPSLRMKVTLVED</sequence>
<dbReference type="Gene3D" id="1.10.630.10">
    <property type="entry name" value="Cytochrome P450"/>
    <property type="match status" value="1"/>
</dbReference>
<organism evidence="11 12">
    <name type="scientific">Rhizoctonia solani</name>
    <dbReference type="NCBI Taxonomy" id="456999"/>
    <lineage>
        <taxon>Eukaryota</taxon>
        <taxon>Fungi</taxon>
        <taxon>Dikarya</taxon>
        <taxon>Basidiomycota</taxon>
        <taxon>Agaricomycotina</taxon>
        <taxon>Agaricomycetes</taxon>
        <taxon>Cantharellales</taxon>
        <taxon>Ceratobasidiaceae</taxon>
        <taxon>Rhizoctonia</taxon>
    </lineage>
</organism>
<evidence type="ECO:0000256" key="4">
    <source>
        <dbReference type="ARBA" id="ARBA00022617"/>
    </source>
</evidence>
<dbReference type="PANTHER" id="PTHR24305:SF166">
    <property type="entry name" value="CYTOCHROME P450 12A4, MITOCHONDRIAL-RELATED"/>
    <property type="match status" value="1"/>
</dbReference>
<comment type="caution">
    <text evidence="11">The sequence shown here is derived from an EMBL/GenBank/DDBJ whole genome shotgun (WGS) entry which is preliminary data.</text>
</comment>
<dbReference type="GO" id="GO:0020037">
    <property type="term" value="F:heme binding"/>
    <property type="evidence" value="ECO:0007669"/>
    <property type="project" value="InterPro"/>
</dbReference>
<keyword evidence="5 9" id="KW-0479">Metal-binding</keyword>
<dbReference type="GO" id="GO:0016705">
    <property type="term" value="F:oxidoreductase activity, acting on paired donors, with incorporation or reduction of molecular oxygen"/>
    <property type="evidence" value="ECO:0007669"/>
    <property type="project" value="InterPro"/>
</dbReference>
<keyword evidence="8 10" id="KW-0503">Monooxygenase</keyword>
<dbReference type="PANTHER" id="PTHR24305">
    <property type="entry name" value="CYTOCHROME P450"/>
    <property type="match status" value="1"/>
</dbReference>
<keyword evidence="6 10" id="KW-0560">Oxidoreductase</keyword>
<gene>
    <name evidence="11" type="ORF">RDB_LOCUS64539</name>
</gene>
<proteinExistence type="inferred from homology"/>
<dbReference type="PRINTS" id="PR00385">
    <property type="entry name" value="P450"/>
</dbReference>
<evidence type="ECO:0000313" key="12">
    <source>
        <dbReference type="Proteomes" id="UP000663840"/>
    </source>
</evidence>
<accession>A0A8H3AKA2</accession>
<comment type="cofactor">
    <cofactor evidence="1 9">
        <name>heme</name>
        <dbReference type="ChEBI" id="CHEBI:30413"/>
    </cofactor>
</comment>
<dbReference type="Pfam" id="PF00067">
    <property type="entry name" value="p450"/>
    <property type="match status" value="1"/>
</dbReference>
<dbReference type="PROSITE" id="PS00086">
    <property type="entry name" value="CYTOCHROME_P450"/>
    <property type="match status" value="1"/>
</dbReference>
<dbReference type="AlphaFoldDB" id="A0A8H3AKA2"/>
<dbReference type="EMBL" id="CAJMWR010001617">
    <property type="protein sequence ID" value="CAE6430187.1"/>
    <property type="molecule type" value="Genomic_DNA"/>
</dbReference>
<dbReference type="GO" id="GO:0005506">
    <property type="term" value="F:iron ion binding"/>
    <property type="evidence" value="ECO:0007669"/>
    <property type="project" value="InterPro"/>
</dbReference>
<dbReference type="InterPro" id="IPR017972">
    <property type="entry name" value="Cyt_P450_CS"/>
</dbReference>
<dbReference type="InterPro" id="IPR050121">
    <property type="entry name" value="Cytochrome_P450_monoxygenase"/>
</dbReference>
<evidence type="ECO:0000256" key="1">
    <source>
        <dbReference type="ARBA" id="ARBA00001971"/>
    </source>
</evidence>
<dbReference type="InterPro" id="IPR036396">
    <property type="entry name" value="Cyt_P450_sf"/>
</dbReference>
<evidence type="ECO:0000256" key="6">
    <source>
        <dbReference type="ARBA" id="ARBA00023002"/>
    </source>
</evidence>
<dbReference type="InterPro" id="IPR002401">
    <property type="entry name" value="Cyt_P450_E_grp-I"/>
</dbReference>
<dbReference type="SUPFAM" id="SSF48264">
    <property type="entry name" value="Cytochrome P450"/>
    <property type="match status" value="1"/>
</dbReference>
<evidence type="ECO:0000256" key="10">
    <source>
        <dbReference type="RuleBase" id="RU000461"/>
    </source>
</evidence>
<dbReference type="InterPro" id="IPR001128">
    <property type="entry name" value="Cyt_P450"/>
</dbReference>
<feature type="binding site" description="axial binding residue" evidence="9">
    <location>
        <position position="519"/>
    </location>
    <ligand>
        <name>heme</name>
        <dbReference type="ChEBI" id="CHEBI:30413"/>
    </ligand>
    <ligandPart>
        <name>Fe</name>
        <dbReference type="ChEBI" id="CHEBI:18248"/>
    </ligandPart>
</feature>
<dbReference type="Proteomes" id="UP000663840">
    <property type="component" value="Unassembled WGS sequence"/>
</dbReference>
<name>A0A8H3AKA2_9AGAM</name>
<dbReference type="PRINTS" id="PR00463">
    <property type="entry name" value="EP450I"/>
</dbReference>
<dbReference type="GO" id="GO:0004497">
    <property type="term" value="F:monooxygenase activity"/>
    <property type="evidence" value="ECO:0007669"/>
    <property type="project" value="UniProtKB-KW"/>
</dbReference>